<dbReference type="AlphaFoldDB" id="A0A0E9RY93"/>
<evidence type="ECO:0000313" key="1">
    <source>
        <dbReference type="EMBL" id="JAH33355.1"/>
    </source>
</evidence>
<sequence length="30" mass="3151">MTSRIENGCQCCSVLCAAECTKSCVARIAV</sequence>
<reference evidence="1" key="2">
    <citation type="journal article" date="2015" name="Fish Shellfish Immunol.">
        <title>Early steps in the European eel (Anguilla anguilla)-Vibrio vulnificus interaction in the gills: Role of the RtxA13 toxin.</title>
        <authorList>
            <person name="Callol A."/>
            <person name="Pajuelo D."/>
            <person name="Ebbesson L."/>
            <person name="Teles M."/>
            <person name="MacKenzie S."/>
            <person name="Amaro C."/>
        </authorList>
    </citation>
    <scope>NUCLEOTIDE SEQUENCE</scope>
</reference>
<name>A0A0E9RY93_ANGAN</name>
<accession>A0A0E9RY93</accession>
<dbReference type="EMBL" id="GBXM01075222">
    <property type="protein sequence ID" value="JAH33355.1"/>
    <property type="molecule type" value="Transcribed_RNA"/>
</dbReference>
<proteinExistence type="predicted"/>
<organism evidence="1">
    <name type="scientific">Anguilla anguilla</name>
    <name type="common">European freshwater eel</name>
    <name type="synonym">Muraena anguilla</name>
    <dbReference type="NCBI Taxonomy" id="7936"/>
    <lineage>
        <taxon>Eukaryota</taxon>
        <taxon>Metazoa</taxon>
        <taxon>Chordata</taxon>
        <taxon>Craniata</taxon>
        <taxon>Vertebrata</taxon>
        <taxon>Euteleostomi</taxon>
        <taxon>Actinopterygii</taxon>
        <taxon>Neopterygii</taxon>
        <taxon>Teleostei</taxon>
        <taxon>Anguilliformes</taxon>
        <taxon>Anguillidae</taxon>
        <taxon>Anguilla</taxon>
    </lineage>
</organism>
<reference evidence="1" key="1">
    <citation type="submission" date="2014-11" db="EMBL/GenBank/DDBJ databases">
        <authorList>
            <person name="Amaro Gonzalez C."/>
        </authorList>
    </citation>
    <scope>NUCLEOTIDE SEQUENCE</scope>
</reference>
<protein>
    <submittedName>
        <fullName evidence="1">Uncharacterized protein</fullName>
    </submittedName>
</protein>